<feature type="region of interest" description="Disordered" evidence="1">
    <location>
        <begin position="328"/>
        <end position="375"/>
    </location>
</feature>
<feature type="region of interest" description="Disordered" evidence="1">
    <location>
        <begin position="421"/>
        <end position="447"/>
    </location>
</feature>
<feature type="region of interest" description="Disordered" evidence="1">
    <location>
        <begin position="144"/>
        <end position="174"/>
    </location>
</feature>
<gene>
    <name evidence="3" type="ORF">M513_04025</name>
    <name evidence="4" type="ORF">M514_04025</name>
</gene>
<protein>
    <recommendedName>
        <fullName evidence="2">Nuclear pore complex NUP2/50/61 domain-containing protein</fullName>
    </recommendedName>
</protein>
<sequence length="577" mass="63085">MVKRRADGQLTPENWDLDEPSQESEVGEFRKAPEDVLARRKILVPRRRLPERRTEPEVNPFANFKGFKGLSFSGDSGTLGKLSSVNATTSANVKSAGCSERSTTDTVSANRTTSLATDILSSHAEKGKITSGLFSSATFEPTAKRSPFEKKDVPSLGKRSDMLSSHTKEQSGPRRENVLIEFVSKIKALNGDFVDHIQKCFQLNPFINFQPNFDDYIEHMKRLQQEHGITDDDNLWIKSEPLTKKVTVGRRPSAEAVGTSTPTRSRTAATFVPTMTSSVVKERVETVSAKRKHMDSTDLSQPAQSLSKFANVTSEKVRSEGGVDSQFKFSIPKKDSGHDDAKKDDVTLRDDGAKASSSIPTSMMSKTATSADQEAASSSKPLFNFGLAKAGGDSNVPFSRPLFSQSPFGVGVQQPPLFSGSLFPSVPAKAEDEEEENEEEEEGENEAQPIVTEAIPPEEGSIHDVRCKLYYMDANKKYNDYGIGQLYVKPLTSGRVQLVIRADNSIRNLLFNVAIDKSTPVTKAGKNGLSIVVVPNPPIGKISGDQPAVALLRVKTDVELTQLLDKIEEAKLKALST</sequence>
<dbReference type="Proteomes" id="UP000030758">
    <property type="component" value="Unassembled WGS sequence"/>
</dbReference>
<feature type="compositionally biased region" description="Acidic residues" evidence="1">
    <location>
        <begin position="431"/>
        <end position="445"/>
    </location>
</feature>
<evidence type="ECO:0000313" key="5">
    <source>
        <dbReference type="Proteomes" id="UP000030764"/>
    </source>
</evidence>
<dbReference type="InterPro" id="IPR015007">
    <property type="entry name" value="NUP2/50/61"/>
</dbReference>
<accession>A0A085NSU1</accession>
<evidence type="ECO:0000313" key="3">
    <source>
        <dbReference type="EMBL" id="KFD55107.1"/>
    </source>
</evidence>
<feature type="compositionally biased region" description="Acidic residues" evidence="1">
    <location>
        <begin position="15"/>
        <end position="26"/>
    </location>
</feature>
<dbReference type="SUPFAM" id="SSF50729">
    <property type="entry name" value="PH domain-like"/>
    <property type="match status" value="1"/>
</dbReference>
<dbReference type="InterPro" id="IPR011993">
    <property type="entry name" value="PH-like_dom_sf"/>
</dbReference>
<feature type="compositionally biased region" description="Basic and acidic residues" evidence="1">
    <location>
        <begin position="332"/>
        <end position="353"/>
    </location>
</feature>
<dbReference type="GO" id="GO:0005643">
    <property type="term" value="C:nuclear pore"/>
    <property type="evidence" value="ECO:0007669"/>
    <property type="project" value="InterPro"/>
</dbReference>
<evidence type="ECO:0000256" key="1">
    <source>
        <dbReference type="SAM" id="MobiDB-lite"/>
    </source>
</evidence>
<feature type="domain" description="Nuclear pore complex NUP2/50/61" evidence="2">
    <location>
        <begin position="3"/>
        <end position="68"/>
    </location>
</feature>
<keyword evidence="5" id="KW-1185">Reference proteome</keyword>
<dbReference type="Gene3D" id="2.30.29.30">
    <property type="entry name" value="Pleckstrin-homology domain (PH domain)/Phosphotyrosine-binding domain (PTB)"/>
    <property type="match status" value="1"/>
</dbReference>
<dbReference type="EMBL" id="KL367477">
    <property type="protein sequence ID" value="KFD72537.1"/>
    <property type="molecule type" value="Genomic_DNA"/>
</dbReference>
<dbReference type="CDD" id="cd13170">
    <property type="entry name" value="RanBD_NUP50"/>
    <property type="match status" value="1"/>
</dbReference>
<dbReference type="AlphaFoldDB" id="A0A085NSU1"/>
<dbReference type="EMBL" id="KL363202">
    <property type="protein sequence ID" value="KFD55107.1"/>
    <property type="molecule type" value="Genomic_DNA"/>
</dbReference>
<feature type="compositionally biased region" description="Polar residues" evidence="1">
    <location>
        <begin position="355"/>
        <end position="375"/>
    </location>
</feature>
<dbReference type="Pfam" id="PF08911">
    <property type="entry name" value="NUP50"/>
    <property type="match status" value="1"/>
</dbReference>
<organism evidence="4">
    <name type="scientific">Trichuris suis</name>
    <name type="common">pig whipworm</name>
    <dbReference type="NCBI Taxonomy" id="68888"/>
    <lineage>
        <taxon>Eukaryota</taxon>
        <taxon>Metazoa</taxon>
        <taxon>Ecdysozoa</taxon>
        <taxon>Nematoda</taxon>
        <taxon>Enoplea</taxon>
        <taxon>Dorylaimia</taxon>
        <taxon>Trichinellida</taxon>
        <taxon>Trichuridae</taxon>
        <taxon>Trichuris</taxon>
    </lineage>
</organism>
<dbReference type="Proteomes" id="UP000030764">
    <property type="component" value="Unassembled WGS sequence"/>
</dbReference>
<evidence type="ECO:0000313" key="4">
    <source>
        <dbReference type="EMBL" id="KFD72537.1"/>
    </source>
</evidence>
<evidence type="ECO:0000259" key="2">
    <source>
        <dbReference type="Pfam" id="PF08911"/>
    </source>
</evidence>
<proteinExistence type="predicted"/>
<feature type="region of interest" description="Disordered" evidence="1">
    <location>
        <begin position="1"/>
        <end position="30"/>
    </location>
</feature>
<reference evidence="4 5" key="1">
    <citation type="journal article" date="2014" name="Nat. Genet.">
        <title>Genome and transcriptome of the porcine whipworm Trichuris suis.</title>
        <authorList>
            <person name="Jex A.R."/>
            <person name="Nejsum P."/>
            <person name="Schwarz E.M."/>
            <person name="Hu L."/>
            <person name="Young N.D."/>
            <person name="Hall R.S."/>
            <person name="Korhonen P.K."/>
            <person name="Liao S."/>
            <person name="Thamsborg S."/>
            <person name="Xia J."/>
            <person name="Xu P."/>
            <person name="Wang S."/>
            <person name="Scheerlinck J.P."/>
            <person name="Hofmann A."/>
            <person name="Sternberg P.W."/>
            <person name="Wang J."/>
            <person name="Gasser R.B."/>
        </authorList>
    </citation>
    <scope>NUCLEOTIDE SEQUENCE [LARGE SCALE GENOMIC DNA]</scope>
    <source>
        <strain evidence="4">DCEP-RM93F</strain>
        <strain evidence="3">DCEP-RM93M</strain>
    </source>
</reference>
<name>A0A085NSU1_9BILA</name>